<organism evidence="2">
    <name type="scientific">Mesocestoides corti</name>
    <name type="common">Flatworm</name>
    <dbReference type="NCBI Taxonomy" id="53468"/>
    <lineage>
        <taxon>Eukaryota</taxon>
        <taxon>Metazoa</taxon>
        <taxon>Spiralia</taxon>
        <taxon>Lophotrochozoa</taxon>
        <taxon>Platyhelminthes</taxon>
        <taxon>Cestoda</taxon>
        <taxon>Eucestoda</taxon>
        <taxon>Cyclophyllidea</taxon>
        <taxon>Mesocestoididae</taxon>
        <taxon>Mesocestoides</taxon>
    </lineage>
</organism>
<name>A0A5K3FXU2_MESCO</name>
<dbReference type="AlphaFoldDB" id="A0A5K3FXU2"/>
<accession>A0A5K3FXU2</accession>
<feature type="compositionally biased region" description="Polar residues" evidence="1">
    <location>
        <begin position="7"/>
        <end position="24"/>
    </location>
</feature>
<protein>
    <submittedName>
        <fullName evidence="2">Uncharacterized protein</fullName>
    </submittedName>
</protein>
<feature type="region of interest" description="Disordered" evidence="1">
    <location>
        <begin position="1"/>
        <end position="24"/>
    </location>
</feature>
<proteinExistence type="predicted"/>
<dbReference type="WBParaSite" id="MCU_012752-RA">
    <property type="protein sequence ID" value="MCU_012752-RA"/>
    <property type="gene ID" value="MCU_012752"/>
</dbReference>
<evidence type="ECO:0000256" key="1">
    <source>
        <dbReference type="SAM" id="MobiDB-lite"/>
    </source>
</evidence>
<sequence>MKKRGITASSVDQSQGRSVGQAPSIQVHQGGCGTHVFLLLIPPCLWLSTNLHRRPFELKMTDVWLSSAWFNVSASL</sequence>
<evidence type="ECO:0000313" key="2">
    <source>
        <dbReference type="WBParaSite" id="MCU_012752-RA"/>
    </source>
</evidence>
<reference evidence="2" key="1">
    <citation type="submission" date="2019-11" db="UniProtKB">
        <authorList>
            <consortium name="WormBaseParasite"/>
        </authorList>
    </citation>
    <scope>IDENTIFICATION</scope>
</reference>